<keyword evidence="2" id="KW-1185">Reference proteome</keyword>
<keyword evidence="1" id="KW-0418">Kinase</keyword>
<name>A0ABY7LVC1_9BACT</name>
<dbReference type="EMBL" id="CP114769">
    <property type="protein sequence ID" value="WBA44329.1"/>
    <property type="molecule type" value="Genomic_DNA"/>
</dbReference>
<gene>
    <name evidence="1" type="ORF">O3303_21215</name>
</gene>
<protein>
    <submittedName>
        <fullName evidence="1">DUF4747 family protein</fullName>
    </submittedName>
</protein>
<evidence type="ECO:0000313" key="2">
    <source>
        <dbReference type="Proteomes" id="UP001211005"/>
    </source>
</evidence>
<sequence>MAKRSSSVRTSFNIINIKLRQPDARESTTQENADMIMALYNKKIKVKINSTTGIIIRRCFRTTFGNKEVIVGYLSRFTPVEGQEWIDLENPDSDAATLAAPKNAAPGLRDTVFYFIPSIHRLSLIRGSNTLTPQFVATFFVKAISKLLGSNQAVDVEVLTSKNYIEELKEASAVTRLEIEISYTNNDFNFDSLIDDELKNAGIGKLKLVATADTTGSIDIEKSKLIEQALKLAIGNGSIAATVKPQIGARRKKIDIDEHQRVETVVSEIPADQARDVAAFMINEFSNSNGES</sequence>
<organism evidence="1 2">
    <name type="scientific">Hymenobacter canadensis</name>
    <dbReference type="NCBI Taxonomy" id="2999067"/>
    <lineage>
        <taxon>Bacteria</taxon>
        <taxon>Pseudomonadati</taxon>
        <taxon>Bacteroidota</taxon>
        <taxon>Cytophagia</taxon>
        <taxon>Cytophagales</taxon>
        <taxon>Hymenobacteraceae</taxon>
        <taxon>Hymenobacter</taxon>
    </lineage>
</organism>
<reference evidence="1 2" key="1">
    <citation type="submission" date="2022-12" db="EMBL/GenBank/DDBJ databases">
        <title>Hymenobacter canadensis sp. nov. isolated from lake water of the Cambridge Bay, Canada.</title>
        <authorList>
            <person name="Kim W.H."/>
            <person name="Lee Y.M."/>
        </authorList>
    </citation>
    <scope>NUCLEOTIDE SEQUENCE [LARGE SCALE GENOMIC DNA]</scope>
    <source>
        <strain evidence="1 2">PAMC 29467</strain>
        <plasmid evidence="1 2">unnamed2</plasmid>
    </source>
</reference>
<dbReference type="RefSeq" id="WP_269562347.1">
    <property type="nucleotide sequence ID" value="NZ_CP114769.1"/>
</dbReference>
<dbReference type="InterPro" id="IPR031832">
    <property type="entry name" value="DUF4747"/>
</dbReference>
<proteinExistence type="predicted"/>
<dbReference type="Pfam" id="PF15931">
    <property type="entry name" value="DUF4747"/>
    <property type="match status" value="1"/>
</dbReference>
<accession>A0ABY7LVC1</accession>
<dbReference type="GO" id="GO:0016301">
    <property type="term" value="F:kinase activity"/>
    <property type="evidence" value="ECO:0007669"/>
    <property type="project" value="UniProtKB-KW"/>
</dbReference>
<keyword evidence="1" id="KW-0614">Plasmid</keyword>
<evidence type="ECO:0000313" key="1">
    <source>
        <dbReference type="EMBL" id="WBA44329.1"/>
    </source>
</evidence>
<keyword evidence="1" id="KW-0808">Transferase</keyword>
<geneLocation type="plasmid" evidence="1 2">
    <name>unnamed2</name>
</geneLocation>
<dbReference type="Proteomes" id="UP001211005">
    <property type="component" value="Plasmid unnamed2"/>
</dbReference>